<name>A0AAD8JX59_TARER</name>
<evidence type="ECO:0000313" key="2">
    <source>
        <dbReference type="EMBL" id="KAK1412565.1"/>
    </source>
</evidence>
<sequence length="128" mass="14477">MVKHSNSTNLLEALLLTLKRCLPRFKFASGTKVCDEMKVIVVQNDKGSGNNEMGEISNTKELTIFQGKRSSLVPKASDKRKQPVVMNDKKRRRERPKNDPIECCIEEVQEQFGKTMEEAAGELGIFSF</sequence>
<gene>
    <name evidence="2" type="ORF">QVD17_33929</name>
</gene>
<keyword evidence="3" id="KW-1185">Reference proteome</keyword>
<reference evidence="2" key="1">
    <citation type="journal article" date="2023" name="bioRxiv">
        <title>Improved chromosome-level genome assembly for marigold (Tagetes erecta).</title>
        <authorList>
            <person name="Jiang F."/>
            <person name="Yuan L."/>
            <person name="Wang S."/>
            <person name="Wang H."/>
            <person name="Xu D."/>
            <person name="Wang A."/>
            <person name="Fan W."/>
        </authorList>
    </citation>
    <scope>NUCLEOTIDE SEQUENCE</scope>
    <source>
        <strain evidence="2">WSJ</strain>
        <tissue evidence="2">Leaf</tissue>
    </source>
</reference>
<comment type="caution">
    <text evidence="2">The sequence shown here is derived from an EMBL/GenBank/DDBJ whole genome shotgun (WGS) entry which is preliminary data.</text>
</comment>
<evidence type="ECO:0000256" key="1">
    <source>
        <dbReference type="SAM" id="MobiDB-lite"/>
    </source>
</evidence>
<proteinExistence type="predicted"/>
<dbReference type="AlphaFoldDB" id="A0AAD8JX59"/>
<dbReference type="EMBL" id="JAUHHV010000009">
    <property type="protein sequence ID" value="KAK1412565.1"/>
    <property type="molecule type" value="Genomic_DNA"/>
</dbReference>
<accession>A0AAD8JX59</accession>
<protein>
    <submittedName>
        <fullName evidence="2">Uncharacterized protein</fullName>
    </submittedName>
</protein>
<organism evidence="2 3">
    <name type="scientific">Tagetes erecta</name>
    <name type="common">African marigold</name>
    <dbReference type="NCBI Taxonomy" id="13708"/>
    <lineage>
        <taxon>Eukaryota</taxon>
        <taxon>Viridiplantae</taxon>
        <taxon>Streptophyta</taxon>
        <taxon>Embryophyta</taxon>
        <taxon>Tracheophyta</taxon>
        <taxon>Spermatophyta</taxon>
        <taxon>Magnoliopsida</taxon>
        <taxon>eudicotyledons</taxon>
        <taxon>Gunneridae</taxon>
        <taxon>Pentapetalae</taxon>
        <taxon>asterids</taxon>
        <taxon>campanulids</taxon>
        <taxon>Asterales</taxon>
        <taxon>Asteraceae</taxon>
        <taxon>Asteroideae</taxon>
        <taxon>Heliantheae alliance</taxon>
        <taxon>Tageteae</taxon>
        <taxon>Tagetes</taxon>
    </lineage>
</organism>
<dbReference type="Proteomes" id="UP001229421">
    <property type="component" value="Unassembled WGS sequence"/>
</dbReference>
<evidence type="ECO:0000313" key="3">
    <source>
        <dbReference type="Proteomes" id="UP001229421"/>
    </source>
</evidence>
<feature type="region of interest" description="Disordered" evidence="1">
    <location>
        <begin position="72"/>
        <end position="100"/>
    </location>
</feature>